<keyword evidence="3 5" id="KW-0479">Metal-binding</keyword>
<feature type="binding site" evidence="5">
    <location>
        <position position="73"/>
    </location>
    <ligand>
        <name>Zn(2+)</name>
        <dbReference type="ChEBI" id="CHEBI:29105"/>
    </ligand>
</feature>
<gene>
    <name evidence="5" type="primary">hypA</name>
    <name evidence="6" type="ORF">HNR32_000528</name>
</gene>
<keyword evidence="7" id="KW-1185">Reference proteome</keyword>
<dbReference type="PROSITE" id="PS01249">
    <property type="entry name" value="HYPA"/>
    <property type="match status" value="1"/>
</dbReference>
<evidence type="ECO:0000256" key="1">
    <source>
        <dbReference type="ARBA" id="ARBA00010748"/>
    </source>
</evidence>
<dbReference type="InterPro" id="IPR020538">
    <property type="entry name" value="Hydgase_Ni_incorp_HypA/HybF_CS"/>
</dbReference>
<dbReference type="Pfam" id="PF01155">
    <property type="entry name" value="HypA"/>
    <property type="match status" value="1"/>
</dbReference>
<feature type="binding site" evidence="5">
    <location>
        <position position="2"/>
    </location>
    <ligand>
        <name>Ni(2+)</name>
        <dbReference type="ChEBI" id="CHEBI:49786"/>
    </ligand>
</feature>
<feature type="binding site" evidence="5">
    <location>
        <position position="89"/>
    </location>
    <ligand>
        <name>Zn(2+)</name>
        <dbReference type="ChEBI" id="CHEBI:29105"/>
    </ligand>
</feature>
<name>A0A840UIK0_9FIRM</name>
<comment type="function">
    <text evidence="5">Involved in the maturation of [NiFe] hydrogenases. Required for nickel insertion into the metal center of the hydrogenase.</text>
</comment>
<evidence type="ECO:0000256" key="2">
    <source>
        <dbReference type="ARBA" id="ARBA00022596"/>
    </source>
</evidence>
<evidence type="ECO:0000256" key="5">
    <source>
        <dbReference type="HAMAP-Rule" id="MF_00213"/>
    </source>
</evidence>
<sequence>MHEMAMAEGIMDIVKDYAEKNNAVKVHTISLLIGEMTGVVVDSLEFCFKALSKGTIAENAEIKLKNVPLVGHCNDCNWQGHIENYNFFCPHCKSGHMDIISGRELRVEYLEVD</sequence>
<organism evidence="6 7">
    <name type="scientific">Pectinatus brassicae</name>
    <dbReference type="NCBI Taxonomy" id="862415"/>
    <lineage>
        <taxon>Bacteria</taxon>
        <taxon>Bacillati</taxon>
        <taxon>Bacillota</taxon>
        <taxon>Negativicutes</taxon>
        <taxon>Selenomonadales</taxon>
        <taxon>Selenomonadaceae</taxon>
        <taxon>Pectinatus</taxon>
    </lineage>
</organism>
<reference evidence="6 7" key="1">
    <citation type="submission" date="2020-08" db="EMBL/GenBank/DDBJ databases">
        <title>Genomic Encyclopedia of Type Strains, Phase IV (KMG-IV): sequencing the most valuable type-strain genomes for metagenomic binning, comparative biology and taxonomic classification.</title>
        <authorList>
            <person name="Goeker M."/>
        </authorList>
    </citation>
    <scope>NUCLEOTIDE SEQUENCE [LARGE SCALE GENOMIC DNA]</scope>
    <source>
        <strain evidence="6 7">DSM 24661</strain>
    </source>
</reference>
<dbReference type="RefSeq" id="WP_183859353.1">
    <property type="nucleotide sequence ID" value="NZ_JACHFH010000004.1"/>
</dbReference>
<dbReference type="PIRSF" id="PIRSF004761">
    <property type="entry name" value="Hydrgn_mat_HypA"/>
    <property type="match status" value="1"/>
</dbReference>
<dbReference type="InterPro" id="IPR000688">
    <property type="entry name" value="HypA/HybF"/>
</dbReference>
<dbReference type="EMBL" id="JACHFH010000004">
    <property type="protein sequence ID" value="MBB5335407.1"/>
    <property type="molecule type" value="Genomic_DNA"/>
</dbReference>
<comment type="caution">
    <text evidence="6">The sequence shown here is derived from an EMBL/GenBank/DDBJ whole genome shotgun (WGS) entry which is preliminary data.</text>
</comment>
<evidence type="ECO:0000256" key="3">
    <source>
        <dbReference type="ARBA" id="ARBA00022723"/>
    </source>
</evidence>
<dbReference type="GO" id="GO:0008270">
    <property type="term" value="F:zinc ion binding"/>
    <property type="evidence" value="ECO:0007669"/>
    <property type="project" value="UniProtKB-UniRule"/>
</dbReference>
<dbReference type="PANTHER" id="PTHR34535">
    <property type="entry name" value="HYDROGENASE MATURATION FACTOR HYPA"/>
    <property type="match status" value="1"/>
</dbReference>
<evidence type="ECO:0000313" key="6">
    <source>
        <dbReference type="EMBL" id="MBB5335407.1"/>
    </source>
</evidence>
<comment type="similarity">
    <text evidence="1 5">Belongs to the HypA/HybF family.</text>
</comment>
<feature type="binding site" evidence="5">
    <location>
        <position position="92"/>
    </location>
    <ligand>
        <name>Zn(2+)</name>
        <dbReference type="ChEBI" id="CHEBI:29105"/>
    </ligand>
</feature>
<dbReference type="PANTHER" id="PTHR34535:SF3">
    <property type="entry name" value="HYDROGENASE MATURATION FACTOR HYPA"/>
    <property type="match status" value="1"/>
</dbReference>
<accession>A0A840UIK0</accession>
<keyword evidence="2 5" id="KW-0533">Nickel</keyword>
<feature type="binding site" evidence="5">
    <location>
        <position position="76"/>
    </location>
    <ligand>
        <name>Zn(2+)</name>
        <dbReference type="ChEBI" id="CHEBI:29105"/>
    </ligand>
</feature>
<proteinExistence type="inferred from homology"/>
<dbReference type="HAMAP" id="MF_00213">
    <property type="entry name" value="HypA_HybF"/>
    <property type="match status" value="1"/>
</dbReference>
<dbReference type="GO" id="GO:0016151">
    <property type="term" value="F:nickel cation binding"/>
    <property type="evidence" value="ECO:0007669"/>
    <property type="project" value="UniProtKB-UniRule"/>
</dbReference>
<dbReference type="GO" id="GO:0051604">
    <property type="term" value="P:protein maturation"/>
    <property type="evidence" value="ECO:0007669"/>
    <property type="project" value="InterPro"/>
</dbReference>
<protein>
    <recommendedName>
        <fullName evidence="5">Hydrogenase maturation factor HypA</fullName>
    </recommendedName>
</protein>
<dbReference type="NCBIfam" id="TIGR00100">
    <property type="entry name" value="hypA"/>
    <property type="match status" value="1"/>
</dbReference>
<dbReference type="Gene3D" id="3.30.2320.80">
    <property type="match status" value="1"/>
</dbReference>
<evidence type="ECO:0000256" key="4">
    <source>
        <dbReference type="ARBA" id="ARBA00022833"/>
    </source>
</evidence>
<keyword evidence="4 5" id="KW-0862">Zinc</keyword>
<evidence type="ECO:0000313" key="7">
    <source>
        <dbReference type="Proteomes" id="UP000559117"/>
    </source>
</evidence>
<dbReference type="Proteomes" id="UP000559117">
    <property type="component" value="Unassembled WGS sequence"/>
</dbReference>
<dbReference type="AlphaFoldDB" id="A0A840UIK0"/>